<dbReference type="RefSeq" id="WP_316265046.1">
    <property type="nucleotide sequence ID" value="NZ_AP027742.1"/>
</dbReference>
<keyword evidence="1" id="KW-0472">Membrane</keyword>
<keyword evidence="1" id="KW-0812">Transmembrane</keyword>
<accession>A0ABM8I4Q7</accession>
<evidence type="ECO:0000313" key="4">
    <source>
        <dbReference type="Proteomes" id="UP001305815"/>
    </source>
</evidence>
<sequence>MDFLWLLEGIRTPSMDKIMQVITYFGQELILVGIICFLYWCVNKKLAYQLGFTYFSAGLIVQTLKISFRIPRPWVLDPSFHAVESAVPDATGYSFPSGHTQGASSFFFPLFTWTRKKWLKVLCIFAPLCVGFSRMYLGCHTPKDVLASLGVSALCTWLIWHFRALFLEDSPHSRSVFAAMLIFSAGAAIYALLLLKNGIVTEELASDCCKAAGAGMGFAVGWYLERTRIRFSTAAKNRRIQAAKLICGLGMLLLIKGGLSFILGTSILAKMIEYFILILWIIVIYPAIFQKILGTAQET</sequence>
<dbReference type="PANTHER" id="PTHR14969:SF13">
    <property type="entry name" value="AT30094P"/>
    <property type="match status" value="1"/>
</dbReference>
<keyword evidence="4" id="KW-1185">Reference proteome</keyword>
<feature type="transmembrane region" description="Helical" evidence="1">
    <location>
        <begin position="175"/>
        <end position="192"/>
    </location>
</feature>
<feature type="transmembrane region" description="Helical" evidence="1">
    <location>
        <begin position="21"/>
        <end position="40"/>
    </location>
</feature>
<reference evidence="4" key="1">
    <citation type="journal article" date="2023" name="Int. J. Syst. Evol. Microbiol.">
        <title>Claveliimonas bilis gen. nov., sp. nov., deoxycholic acid-producing bacteria isolated from human faeces, and reclassification of Sellimonas monacensis Zenner et al. 2021 as Claveliimonas monacensis comb. nov.</title>
        <authorList>
            <person name="Hisatomi A."/>
            <person name="Kastawa N.W.E.P.G."/>
            <person name="Song I."/>
            <person name="Ohkuma M."/>
            <person name="Fukiya S."/>
            <person name="Sakamoto M."/>
        </authorList>
    </citation>
    <scope>NUCLEOTIDE SEQUENCE [LARGE SCALE GENOMIC DNA]</scope>
    <source>
        <strain evidence="4">12BBH14</strain>
    </source>
</reference>
<feature type="domain" description="Phosphatidic acid phosphatase type 2/haloperoxidase" evidence="2">
    <location>
        <begin position="45"/>
        <end position="160"/>
    </location>
</feature>
<dbReference type="SUPFAM" id="SSF48317">
    <property type="entry name" value="Acid phosphatase/Vanadium-dependent haloperoxidase"/>
    <property type="match status" value="1"/>
</dbReference>
<dbReference type="Proteomes" id="UP001305815">
    <property type="component" value="Chromosome"/>
</dbReference>
<dbReference type="Pfam" id="PF01569">
    <property type="entry name" value="PAP2"/>
    <property type="match status" value="1"/>
</dbReference>
<dbReference type="EMBL" id="AP027742">
    <property type="protein sequence ID" value="BDZ78037.1"/>
    <property type="molecule type" value="Genomic_DNA"/>
</dbReference>
<organism evidence="3 4">
    <name type="scientific">Claveliimonas bilis</name>
    <dbReference type="NCBI Taxonomy" id="3028070"/>
    <lineage>
        <taxon>Bacteria</taxon>
        <taxon>Bacillati</taxon>
        <taxon>Bacillota</taxon>
        <taxon>Clostridia</taxon>
        <taxon>Lachnospirales</taxon>
        <taxon>Lachnospiraceae</taxon>
        <taxon>Claveliimonas</taxon>
    </lineage>
</organism>
<feature type="transmembrane region" description="Helical" evidence="1">
    <location>
        <begin position="149"/>
        <end position="166"/>
    </location>
</feature>
<dbReference type="PANTHER" id="PTHR14969">
    <property type="entry name" value="SPHINGOSINE-1-PHOSPHATE PHOSPHOHYDROLASE"/>
    <property type="match status" value="1"/>
</dbReference>
<feature type="transmembrane region" description="Helical" evidence="1">
    <location>
        <begin position="274"/>
        <end position="293"/>
    </location>
</feature>
<feature type="transmembrane region" description="Helical" evidence="1">
    <location>
        <begin position="245"/>
        <end position="268"/>
    </location>
</feature>
<dbReference type="InterPro" id="IPR036938">
    <property type="entry name" value="PAP2/HPO_sf"/>
</dbReference>
<proteinExistence type="predicted"/>
<dbReference type="InterPro" id="IPR000326">
    <property type="entry name" value="PAP2/HPO"/>
</dbReference>
<evidence type="ECO:0000256" key="1">
    <source>
        <dbReference type="SAM" id="Phobius"/>
    </source>
</evidence>
<keyword evidence="1" id="KW-1133">Transmembrane helix</keyword>
<name>A0ABM8I4Q7_9FIRM</name>
<evidence type="ECO:0000259" key="2">
    <source>
        <dbReference type="SMART" id="SM00014"/>
    </source>
</evidence>
<gene>
    <name evidence="3" type="ORF">Lac1_22200</name>
</gene>
<protein>
    <submittedName>
        <fullName evidence="3">Phosphatase</fullName>
    </submittedName>
</protein>
<dbReference type="Gene3D" id="1.20.144.10">
    <property type="entry name" value="Phosphatidic acid phosphatase type 2/haloperoxidase"/>
    <property type="match status" value="1"/>
</dbReference>
<dbReference type="SMART" id="SM00014">
    <property type="entry name" value="acidPPc"/>
    <property type="match status" value="1"/>
</dbReference>
<evidence type="ECO:0000313" key="3">
    <source>
        <dbReference type="EMBL" id="BDZ78037.1"/>
    </source>
</evidence>